<reference evidence="12" key="1">
    <citation type="journal article" date="2019" name="Int. J. Syst. Evol. Microbiol.">
        <title>The Global Catalogue of Microorganisms (GCM) 10K type strain sequencing project: providing services to taxonomists for standard genome sequencing and annotation.</title>
        <authorList>
            <consortium name="The Broad Institute Genomics Platform"/>
            <consortium name="The Broad Institute Genome Sequencing Center for Infectious Disease"/>
            <person name="Wu L."/>
            <person name="Ma J."/>
        </authorList>
    </citation>
    <scope>NUCLEOTIDE SEQUENCE [LARGE SCALE GENOMIC DNA]</scope>
    <source>
        <strain evidence="12">CGMCC 1.16326</strain>
    </source>
</reference>
<dbReference type="CDD" id="cd03894">
    <property type="entry name" value="M20_ArgE"/>
    <property type="match status" value="1"/>
</dbReference>
<keyword evidence="7 11" id="KW-0378">Hydrolase</keyword>
<evidence type="ECO:0000313" key="11">
    <source>
        <dbReference type="EMBL" id="MFC5392160.1"/>
    </source>
</evidence>
<dbReference type="InterPro" id="IPR001261">
    <property type="entry name" value="ArgE/DapE_CS"/>
</dbReference>
<evidence type="ECO:0000256" key="1">
    <source>
        <dbReference type="ARBA" id="ARBA00001947"/>
    </source>
</evidence>
<evidence type="ECO:0000256" key="5">
    <source>
        <dbReference type="ARBA" id="ARBA00022605"/>
    </source>
</evidence>
<evidence type="ECO:0000259" key="10">
    <source>
        <dbReference type="Pfam" id="PF07687"/>
    </source>
</evidence>
<sequence>MDTLTILDRLVGFATVSREPNRPLIDFISDFLAGHGIESEIVEAEDGRKANLFATIGPRDRPGVMLSGHTDVVPVDGQDWSHDPFRLRVADGRAYGRGTADMKGFVASAVALAARASTRDLETPLHLAFSHDEEIGCVGVRSLIDRLAGRPLRPKLAIIGEPTAMAIATGHKGKLAARATCCGVTGHSALAPNALNAIHLACDFVGALRGLQSEIERDGPRDADYDIPYTTLHAGRIAGGTALNIVPERCTIDFEIRNVAEDDPEAILARLMDEAAALVAARRERFPDARIGFERLNDYPGLATPVASEAVAFLRGILGDSALCKVAFGTEGGLFSQRLGIPVLVCGPGSMEQGHKADEFIALDQLAACDRMMERLLDRIAA</sequence>
<evidence type="ECO:0000256" key="3">
    <source>
        <dbReference type="ARBA" id="ARBA00022490"/>
    </source>
</evidence>
<dbReference type="Pfam" id="PF01546">
    <property type="entry name" value="Peptidase_M20"/>
    <property type="match status" value="1"/>
</dbReference>
<accession>A0ABW0H5H3</accession>
<feature type="domain" description="Peptidase M20 dimerisation" evidence="10">
    <location>
        <begin position="169"/>
        <end position="277"/>
    </location>
</feature>
<gene>
    <name evidence="11" type="primary">argE</name>
    <name evidence="11" type="ORF">ACFPPC_05825</name>
</gene>
<keyword evidence="4" id="KW-0055">Arginine biosynthesis</keyword>
<proteinExistence type="inferred from homology"/>
<dbReference type="GO" id="GO:0008777">
    <property type="term" value="F:acetylornithine deacetylase activity"/>
    <property type="evidence" value="ECO:0007669"/>
    <property type="project" value="UniProtKB-EC"/>
</dbReference>
<dbReference type="InterPro" id="IPR002933">
    <property type="entry name" value="Peptidase_M20"/>
</dbReference>
<dbReference type="InterPro" id="IPR010169">
    <property type="entry name" value="AcOrn-deacetyl"/>
</dbReference>
<dbReference type="Proteomes" id="UP001596104">
    <property type="component" value="Unassembled WGS sequence"/>
</dbReference>
<dbReference type="SUPFAM" id="SSF55031">
    <property type="entry name" value="Bacterial exopeptidase dimerisation domain"/>
    <property type="match status" value="1"/>
</dbReference>
<keyword evidence="6" id="KW-0479">Metal-binding</keyword>
<dbReference type="SUPFAM" id="SSF53187">
    <property type="entry name" value="Zn-dependent exopeptidases"/>
    <property type="match status" value="1"/>
</dbReference>
<keyword evidence="12" id="KW-1185">Reference proteome</keyword>
<evidence type="ECO:0000256" key="9">
    <source>
        <dbReference type="ARBA" id="ARBA00023285"/>
    </source>
</evidence>
<keyword evidence="3" id="KW-0963">Cytoplasm</keyword>
<dbReference type="Gene3D" id="3.40.630.10">
    <property type="entry name" value="Zn peptidases"/>
    <property type="match status" value="1"/>
</dbReference>
<dbReference type="PROSITE" id="PS00758">
    <property type="entry name" value="ARGE_DAPE_CPG2_1"/>
    <property type="match status" value="1"/>
</dbReference>
<keyword evidence="8" id="KW-0862">Zinc</keyword>
<dbReference type="InterPro" id="IPR011650">
    <property type="entry name" value="Peptidase_M20_dimer"/>
</dbReference>
<organism evidence="11 12">
    <name type="scientific">Bosea vestrisii</name>
    <dbReference type="NCBI Taxonomy" id="151416"/>
    <lineage>
        <taxon>Bacteria</taxon>
        <taxon>Pseudomonadati</taxon>
        <taxon>Pseudomonadota</taxon>
        <taxon>Alphaproteobacteria</taxon>
        <taxon>Hyphomicrobiales</taxon>
        <taxon>Boseaceae</taxon>
        <taxon>Bosea</taxon>
    </lineage>
</organism>
<dbReference type="PANTHER" id="PTHR43808:SF31">
    <property type="entry name" value="N-ACETYL-L-CITRULLINE DEACETYLASE"/>
    <property type="match status" value="1"/>
</dbReference>
<name>A0ABW0H5H3_9HYPH</name>
<dbReference type="PANTHER" id="PTHR43808">
    <property type="entry name" value="ACETYLORNITHINE DEACETYLASE"/>
    <property type="match status" value="1"/>
</dbReference>
<evidence type="ECO:0000256" key="8">
    <source>
        <dbReference type="ARBA" id="ARBA00022833"/>
    </source>
</evidence>
<evidence type="ECO:0000256" key="7">
    <source>
        <dbReference type="ARBA" id="ARBA00022801"/>
    </source>
</evidence>
<dbReference type="Gene3D" id="3.30.70.360">
    <property type="match status" value="1"/>
</dbReference>
<comment type="cofactor">
    <cofactor evidence="1">
        <name>Zn(2+)</name>
        <dbReference type="ChEBI" id="CHEBI:29105"/>
    </cofactor>
</comment>
<keyword evidence="9" id="KW-0170">Cobalt</keyword>
<evidence type="ECO:0000256" key="6">
    <source>
        <dbReference type="ARBA" id="ARBA00022723"/>
    </source>
</evidence>
<comment type="similarity">
    <text evidence="2">Belongs to the peptidase M20A family. ArgE subfamily.</text>
</comment>
<dbReference type="NCBIfam" id="NF005710">
    <property type="entry name" value="PRK07522.1"/>
    <property type="match status" value="1"/>
</dbReference>
<evidence type="ECO:0000256" key="4">
    <source>
        <dbReference type="ARBA" id="ARBA00022571"/>
    </source>
</evidence>
<protein>
    <submittedName>
        <fullName evidence="11">Acetylornithine deacetylase</fullName>
        <ecNumber evidence="11">3.5.1.16</ecNumber>
    </submittedName>
</protein>
<dbReference type="Pfam" id="PF07687">
    <property type="entry name" value="M20_dimer"/>
    <property type="match status" value="1"/>
</dbReference>
<dbReference type="InterPro" id="IPR050072">
    <property type="entry name" value="Peptidase_M20A"/>
</dbReference>
<comment type="caution">
    <text evidence="11">The sequence shown here is derived from an EMBL/GenBank/DDBJ whole genome shotgun (WGS) entry which is preliminary data.</text>
</comment>
<dbReference type="NCBIfam" id="TIGR01892">
    <property type="entry name" value="AcOrn-deacetyl"/>
    <property type="match status" value="1"/>
</dbReference>
<dbReference type="RefSeq" id="WP_377006872.1">
    <property type="nucleotide sequence ID" value="NZ_JBHSLV010000008.1"/>
</dbReference>
<dbReference type="PROSITE" id="PS00759">
    <property type="entry name" value="ARGE_DAPE_CPG2_2"/>
    <property type="match status" value="1"/>
</dbReference>
<dbReference type="InterPro" id="IPR036264">
    <property type="entry name" value="Bact_exopeptidase_dim_dom"/>
</dbReference>
<keyword evidence="5" id="KW-0028">Amino-acid biosynthesis</keyword>
<evidence type="ECO:0000313" key="12">
    <source>
        <dbReference type="Proteomes" id="UP001596104"/>
    </source>
</evidence>
<dbReference type="EC" id="3.5.1.16" evidence="11"/>
<dbReference type="EMBL" id="JBHSLV010000008">
    <property type="protein sequence ID" value="MFC5392160.1"/>
    <property type="molecule type" value="Genomic_DNA"/>
</dbReference>
<evidence type="ECO:0000256" key="2">
    <source>
        <dbReference type="ARBA" id="ARBA00005691"/>
    </source>
</evidence>